<name>G8BVN5_TETPH</name>
<dbReference type="STRING" id="1071381.G8BVN5"/>
<evidence type="ECO:0000256" key="5">
    <source>
        <dbReference type="SAM" id="MobiDB-lite"/>
    </source>
</evidence>
<feature type="domain" description="DEK-C" evidence="7">
    <location>
        <begin position="1"/>
        <end position="56"/>
    </location>
</feature>
<feature type="compositionally biased region" description="Acidic residues" evidence="5">
    <location>
        <begin position="238"/>
        <end position="255"/>
    </location>
</feature>
<dbReference type="KEGG" id="tpf:TPHA_0G01260"/>
<evidence type="ECO:0000256" key="1">
    <source>
        <dbReference type="ARBA" id="ARBA00004123"/>
    </source>
</evidence>
<dbReference type="PROSITE" id="PS51998">
    <property type="entry name" value="DEK_C"/>
    <property type="match status" value="1"/>
</dbReference>
<dbReference type="RefSeq" id="XP_003686397.1">
    <property type="nucleotide sequence ID" value="XM_003686349.1"/>
</dbReference>
<dbReference type="OrthoDB" id="10251073at2759"/>
<evidence type="ECO:0000256" key="3">
    <source>
        <dbReference type="ARBA" id="ARBA00023163"/>
    </source>
</evidence>
<dbReference type="eggNOG" id="KOG1946">
    <property type="taxonomic scope" value="Eukaryota"/>
</dbReference>
<evidence type="ECO:0000259" key="7">
    <source>
        <dbReference type="PROSITE" id="PS51998"/>
    </source>
</evidence>
<evidence type="ECO:0000256" key="2">
    <source>
        <dbReference type="ARBA" id="ARBA00023015"/>
    </source>
</evidence>
<dbReference type="Gene3D" id="1.10.245.10">
    <property type="entry name" value="SWIB/MDM2 domain"/>
    <property type="match status" value="1"/>
</dbReference>
<comment type="subcellular location">
    <subcellularLocation>
        <location evidence="1">Nucleus</location>
    </subcellularLocation>
</comment>
<feature type="domain" description="DM2" evidence="6">
    <location>
        <begin position="117"/>
        <end position="193"/>
    </location>
</feature>
<dbReference type="InterPro" id="IPR036885">
    <property type="entry name" value="SWIB_MDM2_dom_sf"/>
</dbReference>
<dbReference type="InterPro" id="IPR019835">
    <property type="entry name" value="SWIB_domain"/>
</dbReference>
<dbReference type="PANTHER" id="PTHR13844">
    <property type="entry name" value="SWI/SNF-RELATED MATRIX-ASSOCIATED ACTIN-DEPENDENT REGULATOR OF CHROMATIN SUBFAMILY D"/>
    <property type="match status" value="1"/>
</dbReference>
<evidence type="ECO:0000259" key="6">
    <source>
        <dbReference type="PROSITE" id="PS51925"/>
    </source>
</evidence>
<proteinExistence type="predicted"/>
<keyword evidence="4" id="KW-0539">Nucleus</keyword>
<accession>G8BVN5</accession>
<dbReference type="InterPro" id="IPR003121">
    <property type="entry name" value="SWIB_MDM2_domain"/>
</dbReference>
<feature type="region of interest" description="Disordered" evidence="5">
    <location>
        <begin position="202"/>
        <end position="255"/>
    </location>
</feature>
<dbReference type="Proteomes" id="UP000005666">
    <property type="component" value="Chromosome 7"/>
</dbReference>
<dbReference type="Pfam" id="PF02201">
    <property type="entry name" value="SWIB"/>
    <property type="match status" value="1"/>
</dbReference>
<dbReference type="FunFam" id="1.10.245.10:FF:000004">
    <property type="entry name" value="Upstream activation factor subunit"/>
    <property type="match status" value="1"/>
</dbReference>
<dbReference type="CDD" id="cd10567">
    <property type="entry name" value="SWIB-MDM2_like"/>
    <property type="match status" value="1"/>
</dbReference>
<evidence type="ECO:0000256" key="4">
    <source>
        <dbReference type="ARBA" id="ARBA00023242"/>
    </source>
</evidence>
<dbReference type="Pfam" id="PF08766">
    <property type="entry name" value="DEK_C"/>
    <property type="match status" value="1"/>
</dbReference>
<dbReference type="EMBL" id="HE612862">
    <property type="protein sequence ID" value="CCE63963.1"/>
    <property type="molecule type" value="Genomic_DNA"/>
</dbReference>
<sequence length="255" mass="29491">MSDLDEYIPMIDAIIIASNPDEVSPKKIRKAIQELFAVDLDSKRKIVNELIVERYHEIQRQPKVLITKNELMKKDEALARALKRETTRIAPNAASKSSNGIPKKKRKKVENANSNSINVRKVLLSKPLQELLGAEELPRTQVVKQVWDYIKEHNLQNAKDRREILCDEKMKPVFGKKMTMFQLNKILVNHLFNKEDLLIKDEENENVDSPKKTDKKVRKSKSKSKNDSNKETDSEHENDADDDSEEEAEEEEESD</sequence>
<evidence type="ECO:0000313" key="8">
    <source>
        <dbReference type="EMBL" id="CCE63963.1"/>
    </source>
</evidence>
<dbReference type="GO" id="GO:0000500">
    <property type="term" value="C:RNA polymerase I upstream activating factor complex"/>
    <property type="evidence" value="ECO:0007669"/>
    <property type="project" value="UniProtKB-ARBA"/>
</dbReference>
<dbReference type="SMART" id="SM00151">
    <property type="entry name" value="SWIB"/>
    <property type="match status" value="1"/>
</dbReference>
<keyword evidence="9" id="KW-1185">Reference proteome</keyword>
<evidence type="ECO:0000313" key="9">
    <source>
        <dbReference type="Proteomes" id="UP000005666"/>
    </source>
</evidence>
<organism evidence="8 9">
    <name type="scientific">Tetrapisispora phaffii (strain ATCC 24235 / CBS 4417 / NBRC 1672 / NRRL Y-8282 / UCD 70-5)</name>
    <name type="common">Yeast</name>
    <name type="synonym">Fabospora phaffii</name>
    <dbReference type="NCBI Taxonomy" id="1071381"/>
    <lineage>
        <taxon>Eukaryota</taxon>
        <taxon>Fungi</taxon>
        <taxon>Dikarya</taxon>
        <taxon>Ascomycota</taxon>
        <taxon>Saccharomycotina</taxon>
        <taxon>Saccharomycetes</taxon>
        <taxon>Saccharomycetales</taxon>
        <taxon>Saccharomycetaceae</taxon>
        <taxon>Tetrapisispora</taxon>
    </lineage>
</organism>
<dbReference type="GO" id="GO:0001181">
    <property type="term" value="F:RNA polymerase I general transcription initiation factor activity"/>
    <property type="evidence" value="ECO:0007669"/>
    <property type="project" value="UniProtKB-ARBA"/>
</dbReference>
<gene>
    <name evidence="8" type="primary">TPHA0G01260</name>
    <name evidence="8" type="ordered locus">TPHA_0G01260</name>
</gene>
<keyword evidence="2" id="KW-0805">Transcription regulation</keyword>
<dbReference type="PROSITE" id="PS51925">
    <property type="entry name" value="SWIB_MDM2"/>
    <property type="match status" value="1"/>
</dbReference>
<dbReference type="GeneID" id="11535683"/>
<feature type="compositionally biased region" description="Basic and acidic residues" evidence="5">
    <location>
        <begin position="224"/>
        <end position="237"/>
    </location>
</feature>
<feature type="compositionally biased region" description="Basic residues" evidence="5">
    <location>
        <begin position="213"/>
        <end position="223"/>
    </location>
</feature>
<dbReference type="SUPFAM" id="SSF47592">
    <property type="entry name" value="SWIB/MDM2 domain"/>
    <property type="match status" value="1"/>
</dbReference>
<dbReference type="HOGENOM" id="CLU_046065_1_0_1"/>
<dbReference type="OMA" id="TMFALNK"/>
<reference evidence="8 9" key="1">
    <citation type="journal article" date="2011" name="Proc. Natl. Acad. Sci. U.S.A.">
        <title>Evolutionary erosion of yeast sex chromosomes by mating-type switching accidents.</title>
        <authorList>
            <person name="Gordon J.L."/>
            <person name="Armisen D."/>
            <person name="Proux-Wera E."/>
            <person name="Oheigeartaigh S.S."/>
            <person name="Byrne K.P."/>
            <person name="Wolfe K.H."/>
        </authorList>
    </citation>
    <scope>NUCLEOTIDE SEQUENCE [LARGE SCALE GENOMIC DNA]</scope>
    <source>
        <strain evidence="9">ATCC 24235 / CBS 4417 / NBRC 1672 / NRRL Y-8282 / UCD 70-5</strain>
    </source>
</reference>
<protein>
    <submittedName>
        <fullName evidence="8">Uncharacterized protein</fullName>
    </submittedName>
</protein>
<feature type="region of interest" description="Disordered" evidence="5">
    <location>
        <begin position="91"/>
        <end position="112"/>
    </location>
</feature>
<keyword evidence="3" id="KW-0804">Transcription</keyword>
<dbReference type="InterPro" id="IPR014876">
    <property type="entry name" value="DEK_C"/>
</dbReference>
<dbReference type="AlphaFoldDB" id="G8BVN5"/>